<evidence type="ECO:0000313" key="2">
    <source>
        <dbReference type="EMBL" id="TEA09133.1"/>
    </source>
</evidence>
<dbReference type="Proteomes" id="UP000294604">
    <property type="component" value="Unassembled WGS sequence"/>
</dbReference>
<gene>
    <name evidence="2" type="ORF">CCUG60884_00302</name>
</gene>
<accession>A0A4R8SZV7</accession>
<proteinExistence type="predicted"/>
<evidence type="ECO:0000313" key="3">
    <source>
        <dbReference type="Proteomes" id="UP000294604"/>
    </source>
</evidence>
<protein>
    <submittedName>
        <fullName evidence="2">Uncharacterized protein</fullName>
    </submittedName>
</protein>
<evidence type="ECO:0000256" key="1">
    <source>
        <dbReference type="SAM" id="MobiDB-lite"/>
    </source>
</evidence>
<feature type="region of interest" description="Disordered" evidence="1">
    <location>
        <begin position="96"/>
        <end position="119"/>
    </location>
</feature>
<organism evidence="2 3">
    <name type="scientific">Mycobacteroides salmoniphilum</name>
    <dbReference type="NCBI Taxonomy" id="404941"/>
    <lineage>
        <taxon>Bacteria</taxon>
        <taxon>Bacillati</taxon>
        <taxon>Actinomycetota</taxon>
        <taxon>Actinomycetes</taxon>
        <taxon>Mycobacteriales</taxon>
        <taxon>Mycobacteriaceae</taxon>
        <taxon>Mycobacteroides</taxon>
    </lineage>
</organism>
<dbReference type="EMBL" id="PECL01000003">
    <property type="protein sequence ID" value="TEA09133.1"/>
    <property type="molecule type" value="Genomic_DNA"/>
</dbReference>
<dbReference type="AlphaFoldDB" id="A0A4R8SZV7"/>
<comment type="caution">
    <text evidence="2">The sequence shown here is derived from an EMBL/GenBank/DDBJ whole genome shotgun (WGS) entry which is preliminary data.</text>
</comment>
<name>A0A4R8SZV7_9MYCO</name>
<dbReference type="RefSeq" id="WP_134081043.1">
    <property type="nucleotide sequence ID" value="NZ_PECL01000003.1"/>
</dbReference>
<feature type="compositionally biased region" description="Low complexity" evidence="1">
    <location>
        <begin position="96"/>
        <end position="108"/>
    </location>
</feature>
<reference evidence="2 3" key="1">
    <citation type="journal article" date="2019" name="Sci. Rep.">
        <title>Extended insight into the Mycobacterium chelonae-abscessus complex through whole genome sequencing of Mycobacterium salmoniphilum outbreak and Mycobacterium salmoniphilum-like strains.</title>
        <authorList>
            <person name="Behra P.R.K."/>
            <person name="Das S."/>
            <person name="Pettersson B.M.F."/>
            <person name="Shirreff L."/>
            <person name="DuCote T."/>
            <person name="Jacobsson K.G."/>
            <person name="Ennis D.G."/>
            <person name="Kirsebom L.A."/>
        </authorList>
    </citation>
    <scope>NUCLEOTIDE SEQUENCE [LARGE SCALE GENOMIC DNA]</scope>
    <source>
        <strain evidence="2 3">CCUG 60884</strain>
    </source>
</reference>
<sequence length="134" mass="14743" precursor="true">MAHLPLFITLTALAMVFAVVITLSLAADRPPVPRTYPQQWAAAPQAPHPGTRAWPHPYYAHPYYLQPAHQPYLHHRQPVTPPYYFVAPTAAPLAPPAAAAPQPTATTAHTVNPEPAHSHTLPYLDITEFTVTYD</sequence>